<evidence type="ECO:0000256" key="1">
    <source>
        <dbReference type="ARBA" id="ARBA00022729"/>
    </source>
</evidence>
<accession>A0A2S9GVN2</accession>
<feature type="chain" id="PRO_5015658772" evidence="2">
    <location>
        <begin position="20"/>
        <end position="252"/>
    </location>
</feature>
<protein>
    <submittedName>
        <fullName evidence="4">Bacterial extracellular solute-binding protein, family 3</fullName>
    </submittedName>
</protein>
<dbReference type="RefSeq" id="WP_105533289.1">
    <property type="nucleotide sequence ID" value="NZ_PUGF01000019.1"/>
</dbReference>
<dbReference type="SMART" id="SM00062">
    <property type="entry name" value="PBPb"/>
    <property type="match status" value="1"/>
</dbReference>
<organism evidence="4 5">
    <name type="scientific">Solimicrobium silvestre</name>
    <dbReference type="NCBI Taxonomy" id="2099400"/>
    <lineage>
        <taxon>Bacteria</taxon>
        <taxon>Pseudomonadati</taxon>
        <taxon>Pseudomonadota</taxon>
        <taxon>Betaproteobacteria</taxon>
        <taxon>Burkholderiales</taxon>
        <taxon>Oxalobacteraceae</taxon>
        <taxon>Solimicrobium</taxon>
    </lineage>
</organism>
<feature type="signal peptide" evidence="2">
    <location>
        <begin position="1"/>
        <end position="19"/>
    </location>
</feature>
<name>A0A2S9GVN2_9BURK</name>
<sequence length="252" mass="27971">MKLITFAILLVTASNLALSQPLPMVVDIIQSEPLGFQSKNGTPTGLHFDILTALSKLTGVPIKINIVPKARLIYDLKNGIADGAILFPNPEVDAITIDSGVTDQTKLVALGKVGFPLKSYDDLVRAKTVLMLVNTTFGNPFDSDLRLDKDKANSYDQMVTMFIHDRANVITGNLMALLYLLKKVNSVSKVDTSGLLFRNLDNHFYIAKKSHYREKSKVFINALDEMMNDGTINNIAMKYFDDHDAKLNLSEY</sequence>
<dbReference type="AlphaFoldDB" id="A0A2S9GVN2"/>
<evidence type="ECO:0000313" key="5">
    <source>
        <dbReference type="Proteomes" id="UP000237839"/>
    </source>
</evidence>
<feature type="domain" description="Solute-binding protein family 3/N-terminal" evidence="3">
    <location>
        <begin position="21"/>
        <end position="243"/>
    </location>
</feature>
<evidence type="ECO:0000256" key="2">
    <source>
        <dbReference type="SAM" id="SignalP"/>
    </source>
</evidence>
<proteinExistence type="predicted"/>
<dbReference type="PANTHER" id="PTHR35936">
    <property type="entry name" value="MEMBRANE-BOUND LYTIC MUREIN TRANSGLYCOSYLASE F"/>
    <property type="match status" value="1"/>
</dbReference>
<dbReference type="OrthoDB" id="8781046at2"/>
<gene>
    <name evidence="4" type="ORF">S2091_3540</name>
</gene>
<comment type="caution">
    <text evidence="4">The sequence shown here is derived from an EMBL/GenBank/DDBJ whole genome shotgun (WGS) entry which is preliminary data.</text>
</comment>
<dbReference type="Gene3D" id="3.40.190.10">
    <property type="entry name" value="Periplasmic binding protein-like II"/>
    <property type="match status" value="2"/>
</dbReference>
<dbReference type="InterPro" id="IPR001638">
    <property type="entry name" value="Solute-binding_3/MltF_N"/>
</dbReference>
<keyword evidence="5" id="KW-1185">Reference proteome</keyword>
<reference evidence="4 5" key="1">
    <citation type="submission" date="2018-02" db="EMBL/GenBank/DDBJ databases">
        <title>Solimicrobium silvestre gen. nov., sp. nov., isolated from alpine forest soil.</title>
        <authorList>
            <person name="Margesin R."/>
            <person name="Albuquerque L."/>
            <person name="Zhang D.-C."/>
            <person name="Froufe H.J.C."/>
            <person name="Severino R."/>
            <person name="Roxo I."/>
            <person name="Egas C."/>
            <person name="Da Costa M.S."/>
        </authorList>
    </citation>
    <scope>NUCLEOTIDE SEQUENCE [LARGE SCALE GENOMIC DNA]</scope>
    <source>
        <strain evidence="4 5">S20-91</strain>
    </source>
</reference>
<evidence type="ECO:0000259" key="3">
    <source>
        <dbReference type="SMART" id="SM00062"/>
    </source>
</evidence>
<dbReference type="Proteomes" id="UP000237839">
    <property type="component" value="Unassembled WGS sequence"/>
</dbReference>
<keyword evidence="1 2" id="KW-0732">Signal</keyword>
<dbReference type="SUPFAM" id="SSF53850">
    <property type="entry name" value="Periplasmic binding protein-like II"/>
    <property type="match status" value="1"/>
</dbReference>
<evidence type="ECO:0000313" key="4">
    <source>
        <dbReference type="EMBL" id="PRC91785.1"/>
    </source>
</evidence>
<dbReference type="Pfam" id="PF00497">
    <property type="entry name" value="SBP_bac_3"/>
    <property type="match status" value="1"/>
</dbReference>
<dbReference type="EMBL" id="PUGF01000019">
    <property type="protein sequence ID" value="PRC91785.1"/>
    <property type="molecule type" value="Genomic_DNA"/>
</dbReference>
<dbReference type="PANTHER" id="PTHR35936:SF25">
    <property type="entry name" value="ABC TRANSPORTER SUBSTRATE-BINDING PROTEIN"/>
    <property type="match status" value="1"/>
</dbReference>